<comment type="subunit">
    <text evidence="8">Component of the mitochondrial contact site and cristae organizing system (MICOS) complex.</text>
</comment>
<dbReference type="OrthoDB" id="5948578at2759"/>
<keyword evidence="3" id="KW-0812">Transmembrane</keyword>
<dbReference type="InterPro" id="IPR026769">
    <property type="entry name" value="Mic13"/>
</dbReference>
<feature type="signal peptide" evidence="9">
    <location>
        <begin position="1"/>
        <end position="24"/>
    </location>
</feature>
<proteinExistence type="evidence at transcript level"/>
<evidence type="ECO:0000313" key="10">
    <source>
        <dbReference type="EMBL" id="ACO51528.1"/>
    </source>
</evidence>
<dbReference type="Bgee" id="FBgn0030215">
    <property type="expression patterns" value="Expressed in early-mid elongation-stage spermatid (Drosophila) in testis and 21 other cell types or tissues"/>
</dbReference>
<reference evidence="10" key="1">
    <citation type="submission" date="2009-04" db="EMBL/GenBank/DDBJ databases">
        <authorList>
            <person name="Carlson J."/>
            <person name="Booth B."/>
            <person name="Frise E."/>
            <person name="Sandler J."/>
            <person name="Wan K."/>
            <person name="Yu C."/>
            <person name="Celniker S."/>
        </authorList>
    </citation>
    <scope>NUCLEOTIDE SEQUENCE</scope>
</reference>
<keyword evidence="4 8" id="KW-0999">Mitochondrion inner membrane</keyword>
<comment type="function">
    <text evidence="8">Component of the MICOS complex, a large protein complex of the mitochondrial inner membrane that plays crucial roles in the maintenance of crista junctions, inner membrane architecture, and formation of contact sites to the outer membrane.</text>
</comment>
<dbReference type="VEuPathDB" id="VectorBase:FBgn0030215"/>
<feature type="non-terminal residue" evidence="10">
    <location>
        <position position="1"/>
    </location>
</feature>
<comment type="similarity">
    <text evidence="2 8">Belongs to the MICOS complex subunit Mic13 family.</text>
</comment>
<organism evidence="10">
    <name type="scientific">Drosophila melanogaster</name>
    <name type="common">Fruit fly</name>
    <dbReference type="NCBI Taxonomy" id="7227"/>
    <lineage>
        <taxon>Eukaryota</taxon>
        <taxon>Metazoa</taxon>
        <taxon>Ecdysozoa</taxon>
        <taxon>Arthropoda</taxon>
        <taxon>Hexapoda</taxon>
        <taxon>Insecta</taxon>
        <taxon>Pterygota</taxon>
        <taxon>Neoptera</taxon>
        <taxon>Endopterygota</taxon>
        <taxon>Diptera</taxon>
        <taxon>Brachycera</taxon>
        <taxon>Muscomorpha</taxon>
        <taxon>Ephydroidea</taxon>
        <taxon>Drosophilidae</taxon>
        <taxon>Drosophila</taxon>
        <taxon>Sophophora</taxon>
    </lineage>
</organism>
<gene>
    <name evidence="10" type="primary">CG15296-RA</name>
</gene>
<keyword evidence="7" id="KW-0472">Membrane</keyword>
<dbReference type="PANTHER" id="PTHR31816">
    <property type="entry name" value="MICOS COMPLEX SUBUNIT MIC13"/>
    <property type="match status" value="1"/>
</dbReference>
<name>C1C3G8_DROME</name>
<evidence type="ECO:0000256" key="2">
    <source>
        <dbReference type="ARBA" id="ARBA00006771"/>
    </source>
</evidence>
<evidence type="ECO:0000256" key="8">
    <source>
        <dbReference type="RuleBase" id="RU363009"/>
    </source>
</evidence>
<sequence length="182" mass="20496">KSPKVHTCLFSAIMFTTLMYRTAAVSMTVYITNRVGVWGKTEETDHLLDQITNGLQPVFGLLRRTLKLDESDLSVGELSRKYYNEGVKGTFRIIRNIPNYSEELADGAKVTCLDLVEKAKELRHKEYSKWWNTSTNKEQLIIDSPDSAAGDGSFEDLVPFEKPKTVDNFAGEEGNGALEQRV</sequence>
<evidence type="ECO:0000256" key="7">
    <source>
        <dbReference type="ARBA" id="ARBA00023136"/>
    </source>
</evidence>
<dbReference type="HOGENOM" id="CLU_1580179_0_0_1"/>
<evidence type="ECO:0000256" key="6">
    <source>
        <dbReference type="ARBA" id="ARBA00023128"/>
    </source>
</evidence>
<dbReference type="AlphaFoldDB" id="C1C3G8"/>
<protein>
    <recommendedName>
        <fullName evidence="8">MICOS complex subunit MIC13</fullName>
    </recommendedName>
</protein>
<evidence type="ECO:0000256" key="5">
    <source>
        <dbReference type="ARBA" id="ARBA00022989"/>
    </source>
</evidence>
<dbReference type="EMBL" id="BT081397">
    <property type="protein sequence ID" value="ACO51528.1"/>
    <property type="molecule type" value="mRNA"/>
</dbReference>
<keyword evidence="5" id="KW-1133">Transmembrane helix</keyword>
<evidence type="ECO:0000256" key="1">
    <source>
        <dbReference type="ARBA" id="ARBA00004434"/>
    </source>
</evidence>
<accession>C1C3G8</accession>
<evidence type="ECO:0000256" key="3">
    <source>
        <dbReference type="ARBA" id="ARBA00022692"/>
    </source>
</evidence>
<comment type="subcellular location">
    <subcellularLocation>
        <location evidence="1 8">Mitochondrion inner membrane</location>
        <topology evidence="1 8">Single-pass membrane protein</topology>
    </subcellularLocation>
</comment>
<dbReference type="ExpressionAtlas" id="C1C3G8">
    <property type="expression patterns" value="baseline and differential"/>
</dbReference>
<keyword evidence="6 8" id="KW-0496">Mitochondrion</keyword>
<keyword evidence="9" id="KW-0732">Signal</keyword>
<feature type="chain" id="PRO_5002907623" description="MICOS complex subunit MIC13" evidence="9">
    <location>
        <begin position="25"/>
        <end position="182"/>
    </location>
</feature>
<dbReference type="PANTHER" id="PTHR31816:SF3">
    <property type="entry name" value="MICOS COMPLEX SUBUNIT MIC13"/>
    <property type="match status" value="1"/>
</dbReference>
<evidence type="ECO:0000256" key="9">
    <source>
        <dbReference type="SAM" id="SignalP"/>
    </source>
</evidence>
<dbReference type="Pfam" id="PF15884">
    <property type="entry name" value="QIL1"/>
    <property type="match status" value="1"/>
</dbReference>
<evidence type="ECO:0000256" key="4">
    <source>
        <dbReference type="ARBA" id="ARBA00022792"/>
    </source>
</evidence>
<dbReference type="GO" id="GO:0061617">
    <property type="term" value="C:MICOS complex"/>
    <property type="evidence" value="ECO:0007669"/>
    <property type="project" value="UniProtKB-UniRule"/>
</dbReference>